<evidence type="ECO:0000256" key="6">
    <source>
        <dbReference type="ARBA" id="ARBA00048131"/>
    </source>
</evidence>
<keyword evidence="3 7" id="KW-0808">Transferase</keyword>
<dbReference type="Proteomes" id="UP000754710">
    <property type="component" value="Unassembled WGS sequence"/>
</dbReference>
<feature type="binding site" evidence="7">
    <location>
        <position position="143"/>
    </location>
    <ligand>
        <name>1D-myo-inositol 3-phosphate</name>
        <dbReference type="ChEBI" id="CHEBI:58401"/>
    </ligand>
</feature>
<protein>
    <recommendedName>
        <fullName evidence="7">D-inositol-3-phosphate glycosyltransferase</fullName>
        <ecNumber evidence="7">2.4.1.250</ecNumber>
    </recommendedName>
    <alternativeName>
        <fullName evidence="7">N-acetylglucosamine-inositol-phosphate N-acetylglucosaminyltransferase</fullName>
        <shortName evidence="7">GlcNAc-Ins-P N-acetylglucosaminyltransferase</shortName>
    </alternativeName>
</protein>
<dbReference type="InterPro" id="IPR001296">
    <property type="entry name" value="Glyco_trans_1"/>
</dbReference>
<keyword evidence="4 7" id="KW-0479">Metal-binding</keyword>
<feature type="binding site" evidence="7">
    <location>
        <position position="86"/>
    </location>
    <ligand>
        <name>1D-myo-inositol 3-phosphate</name>
        <dbReference type="ChEBI" id="CHEBI:58401"/>
    </ligand>
</feature>
<feature type="domain" description="Glycosyltransferase subfamily 4-like N-terminal" evidence="9">
    <location>
        <begin position="30"/>
        <end position="205"/>
    </location>
</feature>
<dbReference type="EC" id="2.4.1.250" evidence="7"/>
<feature type="binding site" evidence="7">
    <location>
        <position position="333"/>
    </location>
    <ligand>
        <name>UDP-N-acetyl-alpha-D-glucosamine</name>
        <dbReference type="ChEBI" id="CHEBI:57705"/>
    </ligand>
</feature>
<feature type="binding site" evidence="7">
    <location>
        <position position="325"/>
    </location>
    <ligand>
        <name>UDP-N-acetyl-alpha-D-glucosamine</name>
        <dbReference type="ChEBI" id="CHEBI:57705"/>
    </ligand>
</feature>
<gene>
    <name evidence="7 10" type="primary">mshA</name>
    <name evidence="10" type="ORF">K1X13_09295</name>
</gene>
<comment type="similarity">
    <text evidence="1 7">Belongs to the glycosyltransferase group 1 family. MshA subfamily.</text>
</comment>
<dbReference type="HAMAP" id="MF_01695">
    <property type="entry name" value="MshA"/>
    <property type="match status" value="1"/>
</dbReference>
<dbReference type="GO" id="GO:0102710">
    <property type="term" value="F:D-inositol-3-phosphate glycosyltransferase activity"/>
    <property type="evidence" value="ECO:0007669"/>
    <property type="project" value="UniProtKB-EC"/>
</dbReference>
<keyword evidence="11" id="KW-1185">Reference proteome</keyword>
<dbReference type="PANTHER" id="PTHR12526:SF510">
    <property type="entry name" value="D-INOSITOL 3-PHOSPHATE GLYCOSYLTRANSFERASE"/>
    <property type="match status" value="1"/>
</dbReference>
<feature type="binding site" evidence="7">
    <location>
        <position position="312"/>
    </location>
    <ligand>
        <name>Mg(2+)</name>
        <dbReference type="ChEBI" id="CHEBI:18420"/>
    </ligand>
</feature>
<evidence type="ECO:0000256" key="5">
    <source>
        <dbReference type="ARBA" id="ARBA00022842"/>
    </source>
</evidence>
<keyword evidence="5 7" id="KW-0460">Magnesium</keyword>
<evidence type="ECO:0000259" key="8">
    <source>
        <dbReference type="Pfam" id="PF00534"/>
    </source>
</evidence>
<comment type="caution">
    <text evidence="10">The sequence shown here is derived from an EMBL/GenBank/DDBJ whole genome shotgun (WGS) entry which is preliminary data.</text>
</comment>
<organism evidence="10 11">
    <name type="scientific">Nocardioides jiangsuensis</name>
    <dbReference type="NCBI Taxonomy" id="2866161"/>
    <lineage>
        <taxon>Bacteria</taxon>
        <taxon>Bacillati</taxon>
        <taxon>Actinomycetota</taxon>
        <taxon>Actinomycetes</taxon>
        <taxon>Propionibacteriales</taxon>
        <taxon>Nocardioidaceae</taxon>
        <taxon>Nocardioides</taxon>
    </lineage>
</organism>
<dbReference type="InterPro" id="IPR028098">
    <property type="entry name" value="Glyco_trans_4-like_N"/>
</dbReference>
<evidence type="ECO:0000256" key="4">
    <source>
        <dbReference type="ARBA" id="ARBA00022723"/>
    </source>
</evidence>
<evidence type="ECO:0000313" key="10">
    <source>
        <dbReference type="EMBL" id="MBY9075012.1"/>
    </source>
</evidence>
<feature type="binding site" evidence="7">
    <location>
        <position position="303"/>
    </location>
    <ligand>
        <name>UDP-N-acetyl-alpha-D-glucosamine</name>
        <dbReference type="ChEBI" id="CHEBI:57705"/>
    </ligand>
</feature>
<evidence type="ECO:0000256" key="1">
    <source>
        <dbReference type="ARBA" id="ARBA00008449"/>
    </source>
</evidence>
<reference evidence="10 11" key="1">
    <citation type="submission" date="2021-08" db="EMBL/GenBank/DDBJ databases">
        <title>Nocardioides bacterium WL0053 sp. nov., isolated from the sediment.</title>
        <authorList>
            <person name="Wang L."/>
            <person name="Zhang D."/>
            <person name="Zhang A."/>
        </authorList>
    </citation>
    <scope>NUCLEOTIDE SEQUENCE [LARGE SCALE GENOMIC DNA]</scope>
    <source>
        <strain evidence="10 11">WL0053</strain>
    </source>
</reference>
<dbReference type="Pfam" id="PF13579">
    <property type="entry name" value="Glyco_trans_4_4"/>
    <property type="match status" value="1"/>
</dbReference>
<evidence type="ECO:0000256" key="7">
    <source>
        <dbReference type="HAMAP-Rule" id="MF_01695"/>
    </source>
</evidence>
<feature type="binding site" evidence="7">
    <location>
        <position position="339"/>
    </location>
    <ligand>
        <name>Mg(2+)</name>
        <dbReference type="ChEBI" id="CHEBI:18420"/>
    </ligand>
</feature>
<feature type="binding site" evidence="7">
    <location>
        <position position="163"/>
    </location>
    <ligand>
        <name>1D-myo-inositol 3-phosphate</name>
        <dbReference type="ChEBI" id="CHEBI:58401"/>
    </ligand>
</feature>
<feature type="binding site" evidence="7">
    <location>
        <position position="119"/>
    </location>
    <ligand>
        <name>1D-myo-inositol 3-phosphate</name>
        <dbReference type="ChEBI" id="CHEBI:58401"/>
    </ligand>
</feature>
<comment type="caution">
    <text evidence="7">Lacks conserved residue(s) required for the propagation of feature annotation.</text>
</comment>
<feature type="binding site" evidence="7">
    <location>
        <begin position="28"/>
        <end position="33"/>
    </location>
    <ligand>
        <name>1D-myo-inositol 3-phosphate</name>
        <dbReference type="ChEBI" id="CHEBI:58401"/>
    </ligand>
</feature>
<feature type="binding site" evidence="7">
    <location>
        <position position="17"/>
    </location>
    <ligand>
        <name>1D-myo-inositol 3-phosphate</name>
        <dbReference type="ChEBI" id="CHEBI:58401"/>
    </ligand>
</feature>
<accession>A0ABS7RKJ0</accession>
<feature type="domain" description="Glycosyl transferase family 1" evidence="8">
    <location>
        <begin position="220"/>
        <end position="391"/>
    </location>
</feature>
<comment type="subunit">
    <text evidence="7">Homodimer.</text>
</comment>
<evidence type="ECO:0000313" key="11">
    <source>
        <dbReference type="Proteomes" id="UP000754710"/>
    </source>
</evidence>
<name>A0ABS7RKJ0_9ACTN</name>
<sequence>MHAPRPLHGRVAMISLHTSPLDQPGTGDAGGMNVYVIELAKRLAARNVAVEIYTRATSSHLPPVVEAVPGVHVHHVHAGPFEGLSKSELPGQLCTFAREVLRAEAGHEQGWYDLVHSHYWLSGQVGALVRDRWSVPLAHSMHTMAKVKNAALAIGDTPEPMARVIGEEQVVEASDMLIANTDIEAKQLVNLYDADPTRVEVVHPGVDLDVFRPVGQAAARGRLGLPADAHVVMFAGRIQPLKAPDVLLHAVSVLLERDPSLRRNLVVPVVGGPSGTGLEHPESLAQLAAALGLDDVVRFVPPVAQSTLVDWYAAASVVVVPSYNESFGLVAVEAQATGTPVVAAAVGGLPTVVRDGVSGLLVEGHDPADYARSIERVLGAPAYRARLSRGAVEQAASFAWERTADRTLDVYRQASTAMRLDLEGSRA</sequence>
<keyword evidence="2 7" id="KW-0328">Glycosyltransferase</keyword>
<dbReference type="NCBIfam" id="TIGR03449">
    <property type="entry name" value="mycothiol_MshA"/>
    <property type="match status" value="1"/>
</dbReference>
<evidence type="ECO:0000259" key="9">
    <source>
        <dbReference type="Pfam" id="PF13579"/>
    </source>
</evidence>
<feature type="binding site" evidence="7">
    <location>
        <position position="237"/>
    </location>
    <ligand>
        <name>UDP-N-acetyl-alpha-D-glucosamine</name>
        <dbReference type="ChEBI" id="CHEBI:57705"/>
    </ligand>
</feature>
<dbReference type="SUPFAM" id="SSF53756">
    <property type="entry name" value="UDP-Glycosyltransferase/glycogen phosphorylase"/>
    <property type="match status" value="1"/>
</dbReference>
<evidence type="ECO:0000256" key="3">
    <source>
        <dbReference type="ARBA" id="ARBA00022679"/>
    </source>
</evidence>
<feature type="binding site" evidence="7">
    <location>
        <begin position="23"/>
        <end position="24"/>
    </location>
    <ligand>
        <name>UDP-N-acetyl-alpha-D-glucosamine</name>
        <dbReference type="ChEBI" id="CHEBI:57705"/>
    </ligand>
</feature>
<comment type="catalytic activity">
    <reaction evidence="6 7">
        <text>1D-myo-inositol 3-phosphate + UDP-N-acetyl-alpha-D-glucosamine = 1D-myo-inositol 2-acetamido-2-deoxy-alpha-D-glucopyranoside 3-phosphate + UDP + H(+)</text>
        <dbReference type="Rhea" id="RHEA:26188"/>
        <dbReference type="ChEBI" id="CHEBI:15378"/>
        <dbReference type="ChEBI" id="CHEBI:57705"/>
        <dbReference type="ChEBI" id="CHEBI:58223"/>
        <dbReference type="ChEBI" id="CHEBI:58401"/>
        <dbReference type="ChEBI" id="CHEBI:58892"/>
        <dbReference type="EC" id="2.4.1.250"/>
    </reaction>
</comment>
<feature type="binding site" evidence="7">
    <location>
        <position position="315"/>
    </location>
    <ligand>
        <name>Mg(2+)</name>
        <dbReference type="ChEBI" id="CHEBI:18420"/>
    </ligand>
</feature>
<dbReference type="Pfam" id="PF00534">
    <property type="entry name" value="Glycos_transf_1"/>
    <property type="match status" value="1"/>
</dbReference>
<proteinExistence type="inferred from homology"/>
<evidence type="ECO:0000256" key="2">
    <source>
        <dbReference type="ARBA" id="ARBA00022676"/>
    </source>
</evidence>
<feature type="binding site" evidence="7">
    <location>
        <position position="242"/>
    </location>
    <ligand>
        <name>UDP-N-acetyl-alpha-D-glucosamine</name>
        <dbReference type="ChEBI" id="CHEBI:57705"/>
    </ligand>
</feature>
<dbReference type="InterPro" id="IPR017814">
    <property type="entry name" value="Mycothiol_biosynthesis_MshA"/>
</dbReference>
<feature type="binding site" evidence="7">
    <location>
        <position position="31"/>
    </location>
    <ligand>
        <name>UDP-N-acetyl-alpha-D-glucosamine</name>
        <dbReference type="ChEBI" id="CHEBI:57705"/>
    </ligand>
</feature>
<dbReference type="EMBL" id="JAIEZQ010000002">
    <property type="protein sequence ID" value="MBY9075012.1"/>
    <property type="molecule type" value="Genomic_DNA"/>
</dbReference>
<dbReference type="PANTHER" id="PTHR12526">
    <property type="entry name" value="GLYCOSYLTRANSFERASE"/>
    <property type="match status" value="1"/>
</dbReference>
<dbReference type="Gene3D" id="3.40.50.2000">
    <property type="entry name" value="Glycogen Phosphorylase B"/>
    <property type="match status" value="2"/>
</dbReference>
<comment type="function">
    <text evidence="7">Catalyzes the transfer of a N-acetyl-glucosamine moiety to 1D-myo-inositol 3-phosphate to produce 1D-myo-inositol 2-acetamido-2-deoxy-glucopyranoside 3-phosphate in the mycothiol biosynthesis pathway.</text>
</comment>